<evidence type="ECO:0000256" key="1">
    <source>
        <dbReference type="ARBA" id="ARBA00004370"/>
    </source>
</evidence>
<dbReference type="CDD" id="cd15482">
    <property type="entry name" value="Sialidase_non-viral"/>
    <property type="match status" value="1"/>
</dbReference>
<comment type="caution">
    <text evidence="7">The sequence shown here is derived from an EMBL/GenBank/DDBJ whole genome shotgun (WGS) entry which is preliminary data.</text>
</comment>
<evidence type="ECO:0000256" key="4">
    <source>
        <dbReference type="ARBA" id="ARBA00023180"/>
    </source>
</evidence>
<dbReference type="PANTHER" id="PTHR12106:SF23">
    <property type="entry name" value="SORTILIN"/>
    <property type="match status" value="1"/>
</dbReference>
<dbReference type="Pfam" id="PF15901">
    <property type="entry name" value="Sortilin_C"/>
    <property type="match status" value="1"/>
</dbReference>
<dbReference type="GO" id="GO:0005829">
    <property type="term" value="C:cytosol"/>
    <property type="evidence" value="ECO:0007669"/>
    <property type="project" value="GOC"/>
</dbReference>
<comment type="subcellular location">
    <subcellularLocation>
        <location evidence="1">Membrane</location>
    </subcellularLocation>
</comment>
<evidence type="ECO:0000256" key="5">
    <source>
        <dbReference type="SAM" id="Phobius"/>
    </source>
</evidence>
<dbReference type="SUPFAM" id="SSF110296">
    <property type="entry name" value="Oligoxyloglucan reducing end-specific cellobiohydrolase"/>
    <property type="match status" value="1"/>
</dbReference>
<dbReference type="InterPro" id="IPR031778">
    <property type="entry name" value="Sortilin_N"/>
</dbReference>
<evidence type="ECO:0000256" key="2">
    <source>
        <dbReference type="ARBA" id="ARBA00022737"/>
    </source>
</evidence>
<evidence type="ECO:0000313" key="7">
    <source>
        <dbReference type="EMBL" id="KAJ7388869.1"/>
    </source>
</evidence>
<evidence type="ECO:0000256" key="3">
    <source>
        <dbReference type="ARBA" id="ARBA00023136"/>
    </source>
</evidence>
<evidence type="ECO:0000313" key="8">
    <source>
        <dbReference type="Proteomes" id="UP001163046"/>
    </source>
</evidence>
<feature type="transmembrane region" description="Helical" evidence="5">
    <location>
        <begin position="698"/>
        <end position="718"/>
    </location>
</feature>
<gene>
    <name evidence="7" type="primary">SORT1_3</name>
    <name evidence="7" type="ORF">OS493_035209</name>
</gene>
<dbReference type="Gene3D" id="2.130.10.10">
    <property type="entry name" value="YVTN repeat-like/Quinoprotein amine dehydrogenase"/>
    <property type="match status" value="1"/>
</dbReference>
<dbReference type="SMART" id="SM00602">
    <property type="entry name" value="VPS10"/>
    <property type="match status" value="1"/>
</dbReference>
<keyword evidence="5" id="KW-1133">Transmembrane helix</keyword>
<dbReference type="EMBL" id="MU825448">
    <property type="protein sequence ID" value="KAJ7388869.1"/>
    <property type="molecule type" value="Genomic_DNA"/>
</dbReference>
<dbReference type="PANTHER" id="PTHR12106">
    <property type="entry name" value="SORTILIN RELATED"/>
    <property type="match status" value="1"/>
</dbReference>
<dbReference type="InterPro" id="IPR031777">
    <property type="entry name" value="Sortilin_C"/>
</dbReference>
<dbReference type="GO" id="GO:0016020">
    <property type="term" value="C:membrane"/>
    <property type="evidence" value="ECO:0007669"/>
    <property type="project" value="UniProtKB-SubCell"/>
</dbReference>
<reference evidence="7" key="1">
    <citation type="submission" date="2023-01" db="EMBL/GenBank/DDBJ databases">
        <title>Genome assembly of the deep-sea coral Lophelia pertusa.</title>
        <authorList>
            <person name="Herrera S."/>
            <person name="Cordes E."/>
        </authorList>
    </citation>
    <scope>NUCLEOTIDE SEQUENCE</scope>
    <source>
        <strain evidence="7">USNM1676648</strain>
        <tissue evidence="7">Polyp</tissue>
    </source>
</reference>
<dbReference type="Proteomes" id="UP001163046">
    <property type="component" value="Unassembled WGS sequence"/>
</dbReference>
<keyword evidence="3 5" id="KW-0472">Membrane</keyword>
<keyword evidence="2" id="KW-0677">Repeat</keyword>
<dbReference type="GO" id="GO:0006895">
    <property type="term" value="P:Golgi to endosome transport"/>
    <property type="evidence" value="ECO:0007669"/>
    <property type="project" value="TreeGrafter"/>
</dbReference>
<organism evidence="7 8">
    <name type="scientific">Desmophyllum pertusum</name>
    <dbReference type="NCBI Taxonomy" id="174260"/>
    <lineage>
        <taxon>Eukaryota</taxon>
        <taxon>Metazoa</taxon>
        <taxon>Cnidaria</taxon>
        <taxon>Anthozoa</taxon>
        <taxon>Hexacorallia</taxon>
        <taxon>Scleractinia</taxon>
        <taxon>Caryophylliina</taxon>
        <taxon>Caryophylliidae</taxon>
        <taxon>Desmophyllum</taxon>
    </lineage>
</organism>
<dbReference type="Gene3D" id="3.30.60.270">
    <property type="match status" value="1"/>
</dbReference>
<dbReference type="GO" id="GO:0016050">
    <property type="term" value="P:vesicle organization"/>
    <property type="evidence" value="ECO:0007669"/>
    <property type="project" value="TreeGrafter"/>
</dbReference>
<dbReference type="InterPro" id="IPR015943">
    <property type="entry name" value="WD40/YVTN_repeat-like_dom_sf"/>
</dbReference>
<proteinExistence type="predicted"/>
<keyword evidence="8" id="KW-1185">Reference proteome</keyword>
<dbReference type="Pfam" id="PF15902">
    <property type="entry name" value="Sortilin-Vps10"/>
    <property type="match status" value="1"/>
</dbReference>
<feature type="domain" description="VPS10" evidence="6">
    <location>
        <begin position="56"/>
        <end position="678"/>
    </location>
</feature>
<evidence type="ECO:0000259" key="6">
    <source>
        <dbReference type="SMART" id="SM00602"/>
    </source>
</evidence>
<keyword evidence="5" id="KW-0812">Transmembrane</keyword>
<dbReference type="InterPro" id="IPR006581">
    <property type="entry name" value="VPS10"/>
</dbReference>
<dbReference type="OrthoDB" id="5956263at2759"/>
<accession>A0A9W9ZZH9</accession>
<protein>
    <submittedName>
        <fullName evidence="7">Sortilin</fullName>
    </submittedName>
</protein>
<dbReference type="GO" id="GO:0006897">
    <property type="term" value="P:endocytosis"/>
    <property type="evidence" value="ECO:0007669"/>
    <property type="project" value="TreeGrafter"/>
</dbReference>
<dbReference type="Gene3D" id="2.10.70.80">
    <property type="match status" value="1"/>
</dbReference>
<name>A0A9W9ZZH9_9CNID</name>
<dbReference type="AlphaFoldDB" id="A0A9W9ZZH9"/>
<dbReference type="InterPro" id="IPR050310">
    <property type="entry name" value="VPS10-sortilin"/>
</dbReference>
<keyword evidence="4" id="KW-0325">Glycoprotein</keyword>
<dbReference type="GO" id="GO:0005794">
    <property type="term" value="C:Golgi apparatus"/>
    <property type="evidence" value="ECO:0007669"/>
    <property type="project" value="TreeGrafter"/>
</dbReference>
<sequence length="776" mass="88404">MPVVETILPFLFPTQHGYMYVQWKFENETKLSISMSWIGKRNTGESSAMLLWPQQSLCFCLASRQKLYKSDDFGKTFKRINAEIFNTHIRKDSGIMKSPVNPKKVCSISDSCVPQYSIFPSTSGIVMTEDGGESWRKIKVPFQISGPLLFHPHEENWILARAVVNGMAYLSKDFGVTWTFLQSYVRSLKWGARTDEKVEKEEKTILMTVSTDAHHFLMGDANLIRSRDLGEHFKSIHVQHVYSFGLQGQFLFVSVDHNKNNNTRIMHVSKNGGDSWDPVQVPTVTPERFYSILDMSEGLIFLHVDDPGDTGRGVLYTSDADGIVFSESLRNHVYTNFLEVNDFYKVESMRGTYLTSRMNDDNSVSTLISYDRGGEWKTIPLTKEQCNGAKLEQNEKCSLQIHNRFSRSRMVDVPMGPLSVPNAVGIIIAHGNPGTALSRHIDVWMTRNGGYTWYKVLTGPHHYSIGDHGSLIVAVPAHSESTTNYLMYSVNEGRCWFKYRFTEHEFHVTGLVTEPGAKTMRFSLWGSTLPSREWEVITVDFEKVLTRACKDGVDYEKWVPHGEGANSGCLLGKKVSLQRPKKEELCFNGVDYIQKQTAECCKCTQADMECDYGYYRRPDTPKCLRDKRKPPDLCIHGDTEKLKDKLGYRLVPGDVCCGGDPVVKGYLDTHQICKNASWYEYGMDYKKAHTAKKGHSRVVVFLVVPMLLIVIAAAAYFGKKYWDLGKFRPTYRYSQLSQEDEEDLEGLETKYNPRPKGLRAYRDYDTSDDDAAMIDL</sequence>